<organism evidence="2">
    <name type="scientific">Streptomyces sp. R35</name>
    <dbReference type="NCBI Taxonomy" id="3238630"/>
    <lineage>
        <taxon>Bacteria</taxon>
        <taxon>Bacillati</taxon>
        <taxon>Actinomycetota</taxon>
        <taxon>Actinomycetes</taxon>
        <taxon>Kitasatosporales</taxon>
        <taxon>Streptomycetaceae</taxon>
        <taxon>Streptomyces</taxon>
    </lineage>
</organism>
<evidence type="ECO:0000256" key="1">
    <source>
        <dbReference type="SAM" id="MobiDB-lite"/>
    </source>
</evidence>
<accession>A0AB39SFJ2</accession>
<dbReference type="NCBIfam" id="NF046112">
    <property type="entry name" value="MSMEG_6209_Nter"/>
    <property type="match status" value="1"/>
</dbReference>
<dbReference type="Gene3D" id="1.10.8.1060">
    <property type="entry name" value="Corynebacterium glutamicum thioredoxin-dependent arsenate reductase, N-terminal domain"/>
    <property type="match status" value="1"/>
</dbReference>
<gene>
    <name evidence="2" type="ORF">AB5J50_39250</name>
</gene>
<dbReference type="RefSeq" id="WP_369263433.1">
    <property type="nucleotide sequence ID" value="NZ_CP163440.1"/>
</dbReference>
<sequence>MSLHPATVERVGPAEPSDLPSPGSQDDLVSIRNMVVRLRAAYPSVDAVTVEATVRATYDAFHQARVRAYVPVLAERRSRRVLRAACRTAPGQAIDDRAAP</sequence>
<dbReference type="AlphaFoldDB" id="A0AB39SFJ2"/>
<evidence type="ECO:0000313" key="2">
    <source>
        <dbReference type="EMBL" id="XDQ66422.1"/>
    </source>
</evidence>
<protein>
    <submittedName>
        <fullName evidence="2">Three-helix bundle dimerization domain-containing protein</fullName>
    </submittedName>
</protein>
<feature type="region of interest" description="Disordered" evidence="1">
    <location>
        <begin position="1"/>
        <end position="26"/>
    </location>
</feature>
<proteinExistence type="predicted"/>
<dbReference type="EMBL" id="CP163440">
    <property type="protein sequence ID" value="XDQ66422.1"/>
    <property type="molecule type" value="Genomic_DNA"/>
</dbReference>
<name>A0AB39SFJ2_9ACTN</name>
<reference evidence="2" key="1">
    <citation type="submission" date="2024-07" db="EMBL/GenBank/DDBJ databases">
        <authorList>
            <person name="Yu S.T."/>
        </authorList>
    </citation>
    <scope>NUCLEOTIDE SEQUENCE</scope>
    <source>
        <strain evidence="2">R35</strain>
    </source>
</reference>